<evidence type="ECO:0000313" key="3">
    <source>
        <dbReference type="Proteomes" id="UP000032180"/>
    </source>
</evidence>
<organism evidence="2 3">
    <name type="scientific">Leersia perrieri</name>
    <dbReference type="NCBI Taxonomy" id="77586"/>
    <lineage>
        <taxon>Eukaryota</taxon>
        <taxon>Viridiplantae</taxon>
        <taxon>Streptophyta</taxon>
        <taxon>Embryophyta</taxon>
        <taxon>Tracheophyta</taxon>
        <taxon>Spermatophyta</taxon>
        <taxon>Magnoliopsida</taxon>
        <taxon>Liliopsida</taxon>
        <taxon>Poales</taxon>
        <taxon>Poaceae</taxon>
        <taxon>BOP clade</taxon>
        <taxon>Oryzoideae</taxon>
        <taxon>Oryzeae</taxon>
        <taxon>Oryzinae</taxon>
        <taxon>Leersia</taxon>
    </lineage>
</organism>
<dbReference type="Gramene" id="LPERR04G07080.1">
    <property type="protein sequence ID" value="LPERR04G07080.1"/>
    <property type="gene ID" value="LPERR04G07080"/>
</dbReference>
<name>A0A0D9W456_9ORYZ</name>
<reference evidence="2 3" key="1">
    <citation type="submission" date="2012-08" db="EMBL/GenBank/DDBJ databases">
        <title>Oryza genome evolution.</title>
        <authorList>
            <person name="Wing R.A."/>
        </authorList>
    </citation>
    <scope>NUCLEOTIDE SEQUENCE</scope>
</reference>
<sequence>MAIKASAAWLVILLLFLADNAAAAAPAGGGEVMATAAWRGRVDDSVEIEPLPAEIDRVVIQRRVLQDKRYIAPSVLNQNNQGCIQSCVSGSQYSVPPPGSHCDRRFYNPGC</sequence>
<feature type="chain" id="PRO_5002348196" evidence="1">
    <location>
        <begin position="24"/>
        <end position="111"/>
    </location>
</feature>
<dbReference type="AlphaFoldDB" id="A0A0D9W456"/>
<proteinExistence type="predicted"/>
<evidence type="ECO:0000313" key="2">
    <source>
        <dbReference type="EnsemblPlants" id="LPERR04G07080.1"/>
    </source>
</evidence>
<accession>A0A0D9W456</accession>
<dbReference type="Proteomes" id="UP000032180">
    <property type="component" value="Chromosome 4"/>
</dbReference>
<keyword evidence="1" id="KW-0732">Signal</keyword>
<evidence type="ECO:0000256" key="1">
    <source>
        <dbReference type="SAM" id="SignalP"/>
    </source>
</evidence>
<feature type="signal peptide" evidence="1">
    <location>
        <begin position="1"/>
        <end position="23"/>
    </location>
</feature>
<reference evidence="3" key="2">
    <citation type="submission" date="2013-12" db="EMBL/GenBank/DDBJ databases">
        <authorList>
            <person name="Yu Y."/>
            <person name="Lee S."/>
            <person name="de Baynast K."/>
            <person name="Wissotski M."/>
            <person name="Liu L."/>
            <person name="Talag J."/>
            <person name="Goicoechea J."/>
            <person name="Angelova A."/>
            <person name="Jetty R."/>
            <person name="Kudrna D."/>
            <person name="Golser W."/>
            <person name="Rivera L."/>
            <person name="Zhang J."/>
            <person name="Wing R."/>
        </authorList>
    </citation>
    <scope>NUCLEOTIDE SEQUENCE</scope>
</reference>
<protein>
    <submittedName>
        <fullName evidence="2">Uncharacterized protein</fullName>
    </submittedName>
</protein>
<dbReference type="EnsemblPlants" id="LPERR04G07080.1">
    <property type="protein sequence ID" value="LPERR04G07080.1"/>
    <property type="gene ID" value="LPERR04G07080"/>
</dbReference>
<reference evidence="2" key="3">
    <citation type="submission" date="2015-04" db="UniProtKB">
        <authorList>
            <consortium name="EnsemblPlants"/>
        </authorList>
    </citation>
    <scope>IDENTIFICATION</scope>
</reference>
<dbReference type="HOGENOM" id="CLU_2030544_0_0_1"/>
<keyword evidence="3" id="KW-1185">Reference proteome</keyword>